<dbReference type="InterPro" id="IPR012349">
    <property type="entry name" value="Split_barrel_FMN-bd"/>
</dbReference>
<dbReference type="PANTHER" id="PTHR39428:SF3">
    <property type="entry name" value="DEAZAFLAVIN-DEPENDENT NITROREDUCTASE"/>
    <property type="match status" value="1"/>
</dbReference>
<evidence type="ECO:0000256" key="1">
    <source>
        <dbReference type="ARBA" id="ARBA00008710"/>
    </source>
</evidence>
<dbReference type="PANTHER" id="PTHR39428">
    <property type="entry name" value="F420H(2)-DEPENDENT QUINONE REDUCTASE RV1261C"/>
    <property type="match status" value="1"/>
</dbReference>
<evidence type="ECO:0000313" key="3">
    <source>
        <dbReference type="EMBL" id="MFC3890693.1"/>
    </source>
</evidence>
<dbReference type="Proteomes" id="UP001595690">
    <property type="component" value="Unassembled WGS sequence"/>
</dbReference>
<dbReference type="SUPFAM" id="SSF50475">
    <property type="entry name" value="FMN-binding split barrel"/>
    <property type="match status" value="1"/>
</dbReference>
<dbReference type="Gene3D" id="2.30.110.10">
    <property type="entry name" value="Electron Transport, Fmn-binding Protein, Chain A"/>
    <property type="match status" value="1"/>
</dbReference>
<keyword evidence="4" id="KW-1185">Reference proteome</keyword>
<organism evidence="3 4">
    <name type="scientific">Lentzea rhizosphaerae</name>
    <dbReference type="NCBI Taxonomy" id="2041025"/>
    <lineage>
        <taxon>Bacteria</taxon>
        <taxon>Bacillati</taxon>
        <taxon>Actinomycetota</taxon>
        <taxon>Actinomycetes</taxon>
        <taxon>Pseudonocardiales</taxon>
        <taxon>Pseudonocardiaceae</taxon>
        <taxon>Lentzea</taxon>
    </lineage>
</organism>
<protein>
    <submittedName>
        <fullName evidence="3">Nitroreductase family deazaflavin-dependent oxidoreductase</fullName>
    </submittedName>
</protein>
<evidence type="ECO:0000313" key="4">
    <source>
        <dbReference type="Proteomes" id="UP001595690"/>
    </source>
</evidence>
<evidence type="ECO:0000256" key="2">
    <source>
        <dbReference type="ARBA" id="ARBA00049106"/>
    </source>
</evidence>
<comment type="similarity">
    <text evidence="1">Belongs to the F420H(2)-dependent quinone reductase family.</text>
</comment>
<dbReference type="EMBL" id="JBHRZI010000005">
    <property type="protein sequence ID" value="MFC3890693.1"/>
    <property type="molecule type" value="Genomic_DNA"/>
</dbReference>
<sequence>MSAPRPEEVTDSPYAGVAEHVRRYIASDGRDGHLEAGVTNLVLTTRGRKTGKLRRTAMFYTEDDGRYVVIASHMSGGPVHPDWYQNLVANPEVHVQVGPDKFDAVARTATADEKPRLWAKMTELWPAYDTYQATAPREIPVVVIERA</sequence>
<comment type="catalytic activity">
    <reaction evidence="2">
        <text>oxidized coenzyme F420-(gamma-L-Glu)(n) + a quinol + H(+) = reduced coenzyme F420-(gamma-L-Glu)(n) + a quinone</text>
        <dbReference type="Rhea" id="RHEA:39663"/>
        <dbReference type="Rhea" id="RHEA-COMP:12939"/>
        <dbReference type="Rhea" id="RHEA-COMP:14378"/>
        <dbReference type="ChEBI" id="CHEBI:15378"/>
        <dbReference type="ChEBI" id="CHEBI:24646"/>
        <dbReference type="ChEBI" id="CHEBI:132124"/>
        <dbReference type="ChEBI" id="CHEBI:133980"/>
        <dbReference type="ChEBI" id="CHEBI:139511"/>
    </reaction>
</comment>
<gene>
    <name evidence="3" type="ORF">ACFOWZ_04355</name>
</gene>
<dbReference type="Pfam" id="PF04075">
    <property type="entry name" value="F420H2_quin_red"/>
    <property type="match status" value="1"/>
</dbReference>
<accession>A0ABV8BKH1</accession>
<proteinExistence type="inferred from homology"/>
<dbReference type="RefSeq" id="WP_382369003.1">
    <property type="nucleotide sequence ID" value="NZ_JBHRZI010000005.1"/>
</dbReference>
<comment type="caution">
    <text evidence="3">The sequence shown here is derived from an EMBL/GenBank/DDBJ whole genome shotgun (WGS) entry which is preliminary data.</text>
</comment>
<dbReference type="NCBIfam" id="TIGR00026">
    <property type="entry name" value="hi_GC_TIGR00026"/>
    <property type="match status" value="1"/>
</dbReference>
<reference evidence="4" key="1">
    <citation type="journal article" date="2019" name="Int. J. Syst. Evol. Microbiol.">
        <title>The Global Catalogue of Microorganisms (GCM) 10K type strain sequencing project: providing services to taxonomists for standard genome sequencing and annotation.</title>
        <authorList>
            <consortium name="The Broad Institute Genomics Platform"/>
            <consortium name="The Broad Institute Genome Sequencing Center for Infectious Disease"/>
            <person name="Wu L."/>
            <person name="Ma J."/>
        </authorList>
    </citation>
    <scope>NUCLEOTIDE SEQUENCE [LARGE SCALE GENOMIC DNA]</scope>
    <source>
        <strain evidence="4">CGMCC 4.7405</strain>
    </source>
</reference>
<dbReference type="InterPro" id="IPR004378">
    <property type="entry name" value="F420H2_quin_Rdtase"/>
</dbReference>
<name>A0ABV8BKH1_9PSEU</name>